<dbReference type="SUPFAM" id="SSF55073">
    <property type="entry name" value="Nucleotide cyclase"/>
    <property type="match status" value="1"/>
</dbReference>
<dbReference type="InterPro" id="IPR043128">
    <property type="entry name" value="Rev_trsase/Diguanyl_cyclase"/>
</dbReference>
<reference evidence="6 7" key="1">
    <citation type="journal article" date="2022" name="IScience">
        <title>An ultrasensitive nanofiber-based assay for enzymatic hydrolysis and deep-sea microbial degradation of cellulose.</title>
        <authorList>
            <person name="Tsudome M."/>
            <person name="Tachioka M."/>
            <person name="Miyazaki M."/>
            <person name="Uchimura K."/>
            <person name="Tsuda M."/>
            <person name="Takaki Y."/>
            <person name="Deguchi S."/>
        </authorList>
    </citation>
    <scope>NUCLEOTIDE SEQUENCE [LARGE SCALE GENOMIC DNA]</scope>
    <source>
        <strain evidence="6 7">GE09</strain>
    </source>
</reference>
<dbReference type="PANTHER" id="PTHR45138">
    <property type="entry name" value="REGULATORY COMPONENTS OF SENSORY TRANSDUCTION SYSTEM"/>
    <property type="match status" value="1"/>
</dbReference>
<protein>
    <recommendedName>
        <fullName evidence="2">diguanylate cyclase</fullName>
        <ecNumber evidence="2">2.7.7.65</ecNumber>
    </recommendedName>
</protein>
<evidence type="ECO:0000313" key="7">
    <source>
        <dbReference type="Proteomes" id="UP001320119"/>
    </source>
</evidence>
<dbReference type="SMART" id="SM00267">
    <property type="entry name" value="GGDEF"/>
    <property type="match status" value="1"/>
</dbReference>
<dbReference type="EC" id="2.7.7.65" evidence="2"/>
<dbReference type="EMBL" id="AP023086">
    <property type="protein sequence ID" value="BCD98133.1"/>
    <property type="molecule type" value="Genomic_DNA"/>
</dbReference>
<keyword evidence="4" id="KW-0472">Membrane</keyword>
<organism evidence="6 7">
    <name type="scientific">Marinagarivorans cellulosilyticus</name>
    <dbReference type="NCBI Taxonomy" id="2721545"/>
    <lineage>
        <taxon>Bacteria</taxon>
        <taxon>Pseudomonadati</taxon>
        <taxon>Pseudomonadota</taxon>
        <taxon>Gammaproteobacteria</taxon>
        <taxon>Cellvibrionales</taxon>
        <taxon>Cellvibrionaceae</taxon>
        <taxon>Marinagarivorans</taxon>
    </lineage>
</organism>
<comment type="catalytic activity">
    <reaction evidence="3">
        <text>2 GTP = 3',3'-c-di-GMP + 2 diphosphate</text>
        <dbReference type="Rhea" id="RHEA:24898"/>
        <dbReference type="ChEBI" id="CHEBI:33019"/>
        <dbReference type="ChEBI" id="CHEBI:37565"/>
        <dbReference type="ChEBI" id="CHEBI:58805"/>
        <dbReference type="EC" id="2.7.7.65"/>
    </reaction>
</comment>
<sequence length="442" mass="49742">MKRRFSIRSFYAIRLGVGILTVGCLLLANFMPQRSIQLFPSKRITIDAYADNLSGGNSVARWLDKSTHTFQCDFMAGADFRYCGASIKFFDFEPAETVVSRSENYDYQWMHTVDLSTYDALVLELDYQGQASGLRLFIRNAFSQPSNTNEHNAQKFIYQNLAKRELSNPITIPLSDLKVADWWVDQYRIERKDASVAVDSVFELGIDFSGQPPLGKHTISVKRIEAVGEWVSDASLYIFIIALWLASLAFEGGYRIFLLYVANRRFRHSLLELKDENSHLRLTARTDALTRIYNRAGLETLFNKLFPAKGHAEFTLVVIDLDHFKKVNDNYGHAAGDQALQVVSKTISQQLRSGDIFGRWGGEEFLLLTMATGVALVQLMHRLNIAVEATDVNLTAGDVLNVTMSMGATAARKGETLNQTFARADAALYNAKAAGRNTWRKK</sequence>
<dbReference type="PROSITE" id="PS50887">
    <property type="entry name" value="GGDEF"/>
    <property type="match status" value="1"/>
</dbReference>
<dbReference type="FunFam" id="3.30.70.270:FF:000001">
    <property type="entry name" value="Diguanylate cyclase domain protein"/>
    <property type="match status" value="1"/>
</dbReference>
<dbReference type="InterPro" id="IPR050469">
    <property type="entry name" value="Diguanylate_Cyclase"/>
</dbReference>
<dbReference type="InterPro" id="IPR000160">
    <property type="entry name" value="GGDEF_dom"/>
</dbReference>
<dbReference type="KEGG" id="marq:MARGE09_P2334"/>
<evidence type="ECO:0000256" key="1">
    <source>
        <dbReference type="ARBA" id="ARBA00001946"/>
    </source>
</evidence>
<evidence type="ECO:0000256" key="4">
    <source>
        <dbReference type="SAM" id="Phobius"/>
    </source>
</evidence>
<name>A0AAN2BKJ0_9GAMM</name>
<feature type="domain" description="GGDEF" evidence="5">
    <location>
        <begin position="312"/>
        <end position="442"/>
    </location>
</feature>
<dbReference type="InterPro" id="IPR029787">
    <property type="entry name" value="Nucleotide_cyclase"/>
</dbReference>
<dbReference type="GO" id="GO:0052621">
    <property type="term" value="F:diguanylate cyclase activity"/>
    <property type="evidence" value="ECO:0007669"/>
    <property type="project" value="UniProtKB-EC"/>
</dbReference>
<dbReference type="AlphaFoldDB" id="A0AAN2BKJ0"/>
<proteinExistence type="predicted"/>
<evidence type="ECO:0000259" key="5">
    <source>
        <dbReference type="PROSITE" id="PS50887"/>
    </source>
</evidence>
<feature type="transmembrane region" description="Helical" evidence="4">
    <location>
        <begin position="12"/>
        <end position="31"/>
    </location>
</feature>
<dbReference type="PANTHER" id="PTHR45138:SF9">
    <property type="entry name" value="DIGUANYLATE CYCLASE DGCM-RELATED"/>
    <property type="match status" value="1"/>
</dbReference>
<dbReference type="Proteomes" id="UP001320119">
    <property type="component" value="Chromosome"/>
</dbReference>
<comment type="cofactor">
    <cofactor evidence="1">
        <name>Mg(2+)</name>
        <dbReference type="ChEBI" id="CHEBI:18420"/>
    </cofactor>
</comment>
<evidence type="ECO:0000256" key="2">
    <source>
        <dbReference type="ARBA" id="ARBA00012528"/>
    </source>
</evidence>
<evidence type="ECO:0000256" key="3">
    <source>
        <dbReference type="ARBA" id="ARBA00034247"/>
    </source>
</evidence>
<dbReference type="RefSeq" id="WP_236982289.1">
    <property type="nucleotide sequence ID" value="NZ_AP023086.1"/>
</dbReference>
<dbReference type="Pfam" id="PF00990">
    <property type="entry name" value="GGDEF"/>
    <property type="match status" value="1"/>
</dbReference>
<dbReference type="NCBIfam" id="TIGR00254">
    <property type="entry name" value="GGDEF"/>
    <property type="match status" value="1"/>
</dbReference>
<accession>A0AAN2BKJ0</accession>
<evidence type="ECO:0000313" key="6">
    <source>
        <dbReference type="EMBL" id="BCD98133.1"/>
    </source>
</evidence>
<feature type="transmembrane region" description="Helical" evidence="4">
    <location>
        <begin position="236"/>
        <end position="261"/>
    </location>
</feature>
<keyword evidence="4" id="KW-1133">Transmembrane helix</keyword>
<dbReference type="Gene3D" id="3.30.70.270">
    <property type="match status" value="1"/>
</dbReference>
<keyword evidence="4" id="KW-0812">Transmembrane</keyword>
<dbReference type="CDD" id="cd01949">
    <property type="entry name" value="GGDEF"/>
    <property type="match status" value="1"/>
</dbReference>
<keyword evidence="7" id="KW-1185">Reference proteome</keyword>
<gene>
    <name evidence="6" type="ORF">MARGE09_P2334</name>
</gene>